<dbReference type="InterPro" id="IPR025874">
    <property type="entry name" value="DZR"/>
</dbReference>
<comment type="caution">
    <text evidence="2">The sequence shown here is derived from an EMBL/GenBank/DDBJ whole genome shotgun (WGS) entry which is preliminary data.</text>
</comment>
<dbReference type="EMBL" id="JAMDMX010000008">
    <property type="protein sequence ID" value="MCY9692061.1"/>
    <property type="molecule type" value="Genomic_DNA"/>
</dbReference>
<dbReference type="Proteomes" id="UP001527099">
    <property type="component" value="Unassembled WGS sequence"/>
</dbReference>
<feature type="domain" description="DZANK-type" evidence="1">
    <location>
        <begin position="105"/>
        <end position="157"/>
    </location>
</feature>
<sequence>MSDIQTKLGDGLSMLKGGIQQGKQKLQQVQEISELRKKVKDANLKKTKILLDMGQQAFQLVREGSLQDEKIKKLSEAIVQLDKTIYQANLKIQEISEISVDSKTCECGTQIHASDKFCGSCGKKVTVPEVVVNAEQTTCPACQEQISVTSKFCNCCGTRMV</sequence>
<reference evidence="2 3" key="1">
    <citation type="submission" date="2022-05" db="EMBL/GenBank/DDBJ databases">
        <title>Genome Sequencing of Bee-Associated Microbes.</title>
        <authorList>
            <person name="Dunlap C."/>
        </authorList>
    </citation>
    <scope>NUCLEOTIDE SEQUENCE [LARGE SCALE GENOMIC DNA]</scope>
    <source>
        <strain evidence="2 3">NRRL B-14421</strain>
    </source>
</reference>
<dbReference type="RefSeq" id="WP_268613684.1">
    <property type="nucleotide sequence ID" value="NZ_JAMDMX010000008.1"/>
</dbReference>
<evidence type="ECO:0000259" key="1">
    <source>
        <dbReference type="Pfam" id="PF12773"/>
    </source>
</evidence>
<organism evidence="2 3">
    <name type="scientific">Paenibacillus alginolyticus</name>
    <dbReference type="NCBI Taxonomy" id="59839"/>
    <lineage>
        <taxon>Bacteria</taxon>
        <taxon>Bacillati</taxon>
        <taxon>Bacillota</taxon>
        <taxon>Bacilli</taxon>
        <taxon>Bacillales</taxon>
        <taxon>Paenibacillaceae</taxon>
        <taxon>Paenibacillus</taxon>
    </lineage>
</organism>
<keyword evidence="3" id="KW-1185">Reference proteome</keyword>
<proteinExistence type="predicted"/>
<name>A0ABT4G7A6_9BACL</name>
<protein>
    <submittedName>
        <fullName evidence="2">Zinc ribbon domain-containing protein</fullName>
    </submittedName>
</protein>
<dbReference type="Pfam" id="PF12773">
    <property type="entry name" value="DZR"/>
    <property type="match status" value="1"/>
</dbReference>
<gene>
    <name evidence="2" type="ORF">M5X19_03855</name>
</gene>
<accession>A0ABT4G7A6</accession>
<evidence type="ECO:0000313" key="2">
    <source>
        <dbReference type="EMBL" id="MCY9692061.1"/>
    </source>
</evidence>
<evidence type="ECO:0000313" key="3">
    <source>
        <dbReference type="Proteomes" id="UP001527099"/>
    </source>
</evidence>